<keyword evidence="13" id="KW-0326">Glycosidase</keyword>
<gene>
    <name evidence="19" type="ORF">TCE0_038r12576</name>
</gene>
<dbReference type="GO" id="GO:0009277">
    <property type="term" value="C:fungal-type cell wall"/>
    <property type="evidence" value="ECO:0007669"/>
    <property type="project" value="TreeGrafter"/>
</dbReference>
<name>A0A0B8MYI4_TALPI</name>
<evidence type="ECO:0000256" key="15">
    <source>
        <dbReference type="ARBA" id="ARBA00038074"/>
    </source>
</evidence>
<proteinExistence type="inferred from homology"/>
<keyword evidence="16" id="KW-0812">Transmembrane</keyword>
<comment type="similarity">
    <text evidence="15">Belongs to the glycosyl hydrolase 16 family. CRH1 subfamily.</text>
</comment>
<evidence type="ECO:0000256" key="3">
    <source>
        <dbReference type="ARBA" id="ARBA00012729"/>
    </source>
</evidence>
<evidence type="ECO:0000256" key="1">
    <source>
        <dbReference type="ARBA" id="ARBA00000822"/>
    </source>
</evidence>
<evidence type="ECO:0000256" key="7">
    <source>
        <dbReference type="ARBA" id="ARBA00022679"/>
    </source>
</evidence>
<dbReference type="PANTHER" id="PTHR10963">
    <property type="entry name" value="GLYCOSYL HYDROLASE-RELATED"/>
    <property type="match status" value="1"/>
</dbReference>
<dbReference type="CDD" id="cd02183">
    <property type="entry name" value="GH16_fungal_CRH1_transglycosylase"/>
    <property type="match status" value="1"/>
</dbReference>
<organism evidence="19 20">
    <name type="scientific">Talaromyces pinophilus</name>
    <name type="common">Penicillium pinophilum</name>
    <dbReference type="NCBI Taxonomy" id="128442"/>
    <lineage>
        <taxon>Eukaryota</taxon>
        <taxon>Fungi</taxon>
        <taxon>Dikarya</taxon>
        <taxon>Ascomycota</taxon>
        <taxon>Pezizomycotina</taxon>
        <taxon>Eurotiomycetes</taxon>
        <taxon>Eurotiomycetidae</taxon>
        <taxon>Eurotiales</taxon>
        <taxon>Trichocomaceae</taxon>
        <taxon>Talaromyces</taxon>
        <taxon>Talaromyces sect. Talaromyces</taxon>
    </lineage>
</organism>
<evidence type="ECO:0000256" key="12">
    <source>
        <dbReference type="ARBA" id="ARBA00023288"/>
    </source>
</evidence>
<keyword evidence="14" id="KW-0961">Cell wall biogenesis/degradation</keyword>
<evidence type="ECO:0000313" key="19">
    <source>
        <dbReference type="EMBL" id="GAM40313.1"/>
    </source>
</evidence>
<dbReference type="InterPro" id="IPR000757">
    <property type="entry name" value="Beta-glucanase-like"/>
</dbReference>
<evidence type="ECO:0000256" key="5">
    <source>
        <dbReference type="ARBA" id="ARBA00022622"/>
    </source>
</evidence>
<keyword evidence="16" id="KW-1133">Transmembrane helix</keyword>
<keyword evidence="12" id="KW-0449">Lipoprotein</keyword>
<evidence type="ECO:0000256" key="6">
    <source>
        <dbReference type="ARBA" id="ARBA00022676"/>
    </source>
</evidence>
<evidence type="ECO:0000256" key="14">
    <source>
        <dbReference type="ARBA" id="ARBA00023316"/>
    </source>
</evidence>
<keyword evidence="8 17" id="KW-0732">Signal</keyword>
<comment type="subcellular location">
    <subcellularLocation>
        <location evidence="2">Cell membrane</location>
        <topology evidence="2">Lipid-anchor</topology>
        <topology evidence="2">GPI-anchor</topology>
    </subcellularLocation>
</comment>
<dbReference type="GO" id="GO:0005975">
    <property type="term" value="P:carbohydrate metabolic process"/>
    <property type="evidence" value="ECO:0007669"/>
    <property type="project" value="InterPro"/>
</dbReference>
<evidence type="ECO:0000256" key="11">
    <source>
        <dbReference type="ARBA" id="ARBA00023180"/>
    </source>
</evidence>
<evidence type="ECO:0000256" key="9">
    <source>
        <dbReference type="ARBA" id="ARBA00022801"/>
    </source>
</evidence>
<keyword evidence="10 16" id="KW-0472">Membrane</keyword>
<feature type="domain" description="GH16" evidence="18">
    <location>
        <begin position="43"/>
        <end position="240"/>
    </location>
</feature>
<accession>A0A0B8MYI4</accession>
<keyword evidence="4" id="KW-1003">Cell membrane</keyword>
<keyword evidence="5" id="KW-0336">GPI-anchor</keyword>
<dbReference type="SUPFAM" id="SSF49899">
    <property type="entry name" value="Concanavalin A-like lectins/glucanases"/>
    <property type="match status" value="1"/>
</dbReference>
<comment type="catalytic activity">
    <reaction evidence="1">
        <text>Random endo-hydrolysis of N-acetyl-beta-D-glucosaminide (1-&gt;4)-beta-linkages in chitin and chitodextrins.</text>
        <dbReference type="EC" id="3.2.1.14"/>
    </reaction>
</comment>
<evidence type="ECO:0000256" key="2">
    <source>
        <dbReference type="ARBA" id="ARBA00004609"/>
    </source>
</evidence>
<dbReference type="EMBL" id="DF933834">
    <property type="protein sequence ID" value="GAM40313.1"/>
    <property type="molecule type" value="Genomic_DNA"/>
</dbReference>
<keyword evidence="6" id="KW-0328">Glycosyltransferase</keyword>
<dbReference type="GO" id="GO:0031505">
    <property type="term" value="P:fungal-type cell wall organization"/>
    <property type="evidence" value="ECO:0007669"/>
    <property type="project" value="TreeGrafter"/>
</dbReference>
<evidence type="ECO:0000256" key="10">
    <source>
        <dbReference type="ARBA" id="ARBA00023136"/>
    </source>
</evidence>
<dbReference type="PANTHER" id="PTHR10963:SF27">
    <property type="entry name" value="GLYCOSIDASE-RELATED"/>
    <property type="match status" value="1"/>
</dbReference>
<keyword evidence="7" id="KW-0808">Transferase</keyword>
<dbReference type="InterPro" id="IPR013320">
    <property type="entry name" value="ConA-like_dom_sf"/>
</dbReference>
<evidence type="ECO:0000256" key="16">
    <source>
        <dbReference type="SAM" id="Phobius"/>
    </source>
</evidence>
<reference evidence="20" key="1">
    <citation type="journal article" date="2015" name="Genome Announc.">
        <title>Draft genome sequence of Talaromyces cellulolyticus strain Y-94, a source of lignocellulosic biomass-degrading enzymes.</title>
        <authorList>
            <person name="Fujii T."/>
            <person name="Koike H."/>
            <person name="Sawayama S."/>
            <person name="Yano S."/>
            <person name="Inoue H."/>
        </authorList>
    </citation>
    <scope>NUCLEOTIDE SEQUENCE [LARGE SCALE GENOMIC DNA]</scope>
    <source>
        <strain evidence="20">Y-94</strain>
    </source>
</reference>
<feature type="chain" id="PRO_5002135879" description="chitinase" evidence="17">
    <location>
        <begin position="21"/>
        <end position="361"/>
    </location>
</feature>
<dbReference type="Proteomes" id="UP000053095">
    <property type="component" value="Unassembled WGS sequence"/>
</dbReference>
<dbReference type="PROSITE" id="PS51762">
    <property type="entry name" value="GH16_2"/>
    <property type="match status" value="1"/>
</dbReference>
<evidence type="ECO:0000313" key="20">
    <source>
        <dbReference type="Proteomes" id="UP000053095"/>
    </source>
</evidence>
<feature type="transmembrane region" description="Helical" evidence="16">
    <location>
        <begin position="299"/>
        <end position="321"/>
    </location>
</feature>
<evidence type="ECO:0000256" key="4">
    <source>
        <dbReference type="ARBA" id="ARBA00022475"/>
    </source>
</evidence>
<dbReference type="AlphaFoldDB" id="A0A0B8MYI4"/>
<keyword evidence="11" id="KW-0325">Glycoprotein</keyword>
<dbReference type="GO" id="GO:0098552">
    <property type="term" value="C:side of membrane"/>
    <property type="evidence" value="ECO:0007669"/>
    <property type="project" value="UniProtKB-KW"/>
</dbReference>
<dbReference type="GO" id="GO:0008843">
    <property type="term" value="F:endochitinase activity"/>
    <property type="evidence" value="ECO:0007669"/>
    <property type="project" value="UniProtKB-EC"/>
</dbReference>
<evidence type="ECO:0000256" key="13">
    <source>
        <dbReference type="ARBA" id="ARBA00023295"/>
    </source>
</evidence>
<evidence type="ECO:0000256" key="17">
    <source>
        <dbReference type="SAM" id="SignalP"/>
    </source>
</evidence>
<sequence length="361" mass="40386">MMRSSVLAALVAALASTVSAQTSTTCQPLNETCPADLAFGTTHTWNISASSQLDDTWNITNGVLNYTDDAVGFTINKKLDSPTIRSTFYLFFGRLEYHVRAAPGHGVISSVVLQSDDLDEIDWEWVGSEPNQVQTNFFGKGQTIAGTAEYFNISSNTHDQYHNYTTWWDKDKLEWWVDGQLLRTVTPANASNSTYDWYPQTPMNIRIGSWPGGDPSEPQGTREWAGGEIDYDAGPYTMFVSMVMAQDFTTGKEYNYTDHSGTWESINVVAGNSTVAQELNAVHLTLAQRWNNLSSGARIAIIASASAVVGIAALAFLFCCIRQRRLGKREWNAQNNQWTQERTDMMNMQAEWRQKGYVEMK</sequence>
<evidence type="ECO:0000256" key="8">
    <source>
        <dbReference type="ARBA" id="ARBA00022729"/>
    </source>
</evidence>
<protein>
    <recommendedName>
        <fullName evidence="3">chitinase</fullName>
        <ecNumber evidence="3">3.2.1.14</ecNumber>
    </recommendedName>
</protein>
<feature type="signal peptide" evidence="17">
    <location>
        <begin position="1"/>
        <end position="20"/>
    </location>
</feature>
<dbReference type="Gene3D" id="2.60.120.200">
    <property type="match status" value="1"/>
</dbReference>
<dbReference type="GO" id="GO:0005886">
    <property type="term" value="C:plasma membrane"/>
    <property type="evidence" value="ECO:0007669"/>
    <property type="project" value="UniProtKB-SubCell"/>
</dbReference>
<keyword evidence="9" id="KW-0378">Hydrolase</keyword>
<dbReference type="GO" id="GO:0016757">
    <property type="term" value="F:glycosyltransferase activity"/>
    <property type="evidence" value="ECO:0007669"/>
    <property type="project" value="UniProtKB-KW"/>
</dbReference>
<dbReference type="EC" id="3.2.1.14" evidence="3"/>
<evidence type="ECO:0000259" key="18">
    <source>
        <dbReference type="PROSITE" id="PS51762"/>
    </source>
</evidence>
<dbReference type="InterPro" id="IPR050546">
    <property type="entry name" value="Glycosyl_Hydrlase_16"/>
</dbReference>
<keyword evidence="20" id="KW-1185">Reference proteome</keyword>
<dbReference type="Pfam" id="PF00722">
    <property type="entry name" value="Glyco_hydro_16"/>
    <property type="match status" value="1"/>
</dbReference>